<feature type="transmembrane region" description="Helical" evidence="1">
    <location>
        <begin position="48"/>
        <end position="65"/>
    </location>
</feature>
<dbReference type="AlphaFoldDB" id="I3TM36"/>
<evidence type="ECO:0000256" key="1">
    <source>
        <dbReference type="SAM" id="Phobius"/>
    </source>
</evidence>
<dbReference type="GO" id="GO:0000271">
    <property type="term" value="P:polysaccharide biosynthetic process"/>
    <property type="evidence" value="ECO:0007669"/>
    <property type="project" value="TreeGrafter"/>
</dbReference>
<evidence type="ECO:0000313" key="3">
    <source>
        <dbReference type="EMBL" id="AFK53824.1"/>
    </source>
</evidence>
<dbReference type="InterPro" id="IPR050879">
    <property type="entry name" value="Acyltransferase_3"/>
</dbReference>
<sequence>MTSLPTIFHVQYLRIAAAMMVMLLHASHSYAVHLQGRGLPVFLDGQKGVDLFFVISGFIMTCMTARDGVRPGDFFLRRLTRVAPPYWIVTAAVLALAMLVPSIFHTMGLDAAHVAASFAFLPWTHPETGTALPLFQLGWSLNLELEFYLLLALVLAVLPARRVGAMVTIVAGLVATGLICRPDVAAFRVWTSPILFDFVLGMVVAVAFLGRMRLSRPAGLTLLAVGSAALFMTPAPQTTYDLWRWLSAGVPAAVILLAAVMLEKGGHVRPIVWLRVLGDASYALYLCHYFAIGVLRVIWPQAAPGGTAGGALFLTAAAVLSLVGSVFFHLLIEKPVVDTARRMVVHK</sequence>
<feature type="transmembrane region" description="Helical" evidence="1">
    <location>
        <begin position="311"/>
        <end position="332"/>
    </location>
</feature>
<evidence type="ECO:0000313" key="4">
    <source>
        <dbReference type="Proteomes" id="UP000005258"/>
    </source>
</evidence>
<dbReference type="STRING" id="1110502.TMO_1986"/>
<accession>I3TM36</accession>
<dbReference type="eggNOG" id="COG1835">
    <property type="taxonomic scope" value="Bacteria"/>
</dbReference>
<dbReference type="GO" id="GO:0016020">
    <property type="term" value="C:membrane"/>
    <property type="evidence" value="ECO:0007669"/>
    <property type="project" value="TreeGrafter"/>
</dbReference>
<dbReference type="HOGENOM" id="CLU_005679_2_0_5"/>
<dbReference type="PANTHER" id="PTHR23028">
    <property type="entry name" value="ACETYLTRANSFERASE"/>
    <property type="match status" value="1"/>
</dbReference>
<feature type="domain" description="Acyltransferase 3" evidence="2">
    <location>
        <begin position="11"/>
        <end position="328"/>
    </location>
</feature>
<organism evidence="3 4">
    <name type="scientific">Tistrella mobilis (strain KA081020-065)</name>
    <dbReference type="NCBI Taxonomy" id="1110502"/>
    <lineage>
        <taxon>Bacteria</taxon>
        <taxon>Pseudomonadati</taxon>
        <taxon>Pseudomonadota</taxon>
        <taxon>Alphaproteobacteria</taxon>
        <taxon>Geminicoccales</taxon>
        <taxon>Geminicoccaceae</taxon>
        <taxon>Tistrella</taxon>
    </lineage>
</organism>
<dbReference type="Proteomes" id="UP000005258">
    <property type="component" value="Chromosome"/>
</dbReference>
<dbReference type="PANTHER" id="PTHR23028:SF53">
    <property type="entry name" value="ACYL_TRANSF_3 DOMAIN-CONTAINING PROTEIN"/>
    <property type="match status" value="1"/>
</dbReference>
<feature type="transmembrane region" description="Helical" evidence="1">
    <location>
        <begin position="139"/>
        <end position="158"/>
    </location>
</feature>
<gene>
    <name evidence="3" type="primary">exoZ</name>
    <name evidence="3" type="ordered locus">TMO_1986</name>
</gene>
<evidence type="ECO:0000259" key="2">
    <source>
        <dbReference type="Pfam" id="PF01757"/>
    </source>
</evidence>
<feature type="transmembrane region" description="Helical" evidence="1">
    <location>
        <begin position="282"/>
        <end position="299"/>
    </location>
</feature>
<feature type="transmembrane region" description="Helical" evidence="1">
    <location>
        <begin position="165"/>
        <end position="184"/>
    </location>
</feature>
<proteinExistence type="predicted"/>
<dbReference type="GO" id="GO:0016747">
    <property type="term" value="F:acyltransferase activity, transferring groups other than amino-acyl groups"/>
    <property type="evidence" value="ECO:0007669"/>
    <property type="project" value="InterPro"/>
</dbReference>
<reference evidence="3 4" key="1">
    <citation type="journal article" date="2012" name="J. Am. Chem. Soc.">
        <title>Bacterial biosynthesis and maturation of the didemnin anti-cancer agents.</title>
        <authorList>
            <person name="Xu Y."/>
            <person name="Kersten R.D."/>
            <person name="Nam S.J."/>
            <person name="Lu L."/>
            <person name="Al-Suwailem A.M."/>
            <person name="Zheng H."/>
            <person name="Fenical W."/>
            <person name="Dorrestein P.C."/>
            <person name="Moore B.S."/>
            <person name="Qian P.Y."/>
        </authorList>
    </citation>
    <scope>NUCLEOTIDE SEQUENCE [LARGE SCALE GENOMIC DNA]</scope>
    <source>
        <strain evidence="3 4">KA081020-065</strain>
    </source>
</reference>
<feature type="transmembrane region" description="Helical" evidence="1">
    <location>
        <begin position="217"/>
        <end position="236"/>
    </location>
</feature>
<feature type="transmembrane region" description="Helical" evidence="1">
    <location>
        <begin position="242"/>
        <end position="262"/>
    </location>
</feature>
<feature type="transmembrane region" description="Helical" evidence="1">
    <location>
        <begin position="190"/>
        <end position="210"/>
    </location>
</feature>
<protein>
    <submittedName>
        <fullName evidence="3">Exopolysaccharide production (Acetyltransferase) protein</fullName>
    </submittedName>
</protein>
<dbReference type="RefSeq" id="WP_014745502.1">
    <property type="nucleotide sequence ID" value="NC_017956.1"/>
</dbReference>
<name>I3TM36_TISMK</name>
<feature type="transmembrane region" description="Helical" evidence="1">
    <location>
        <begin position="12"/>
        <end position="28"/>
    </location>
</feature>
<keyword evidence="1" id="KW-0812">Transmembrane</keyword>
<keyword evidence="1" id="KW-1133">Transmembrane helix</keyword>
<dbReference type="EMBL" id="CP003236">
    <property type="protein sequence ID" value="AFK53824.1"/>
    <property type="molecule type" value="Genomic_DNA"/>
</dbReference>
<dbReference type="Pfam" id="PF01757">
    <property type="entry name" value="Acyl_transf_3"/>
    <property type="match status" value="1"/>
</dbReference>
<dbReference type="KEGG" id="tmo:TMO_1986"/>
<feature type="transmembrane region" description="Helical" evidence="1">
    <location>
        <begin position="86"/>
        <end position="104"/>
    </location>
</feature>
<keyword evidence="4" id="KW-1185">Reference proteome</keyword>
<dbReference type="InterPro" id="IPR002656">
    <property type="entry name" value="Acyl_transf_3_dom"/>
</dbReference>
<keyword evidence="1" id="KW-0472">Membrane</keyword>